<evidence type="ECO:0000313" key="10">
    <source>
        <dbReference type="Proteomes" id="UP000286181"/>
    </source>
</evidence>
<reference evidence="10 11" key="1">
    <citation type="submission" date="2018-08" db="EMBL/GenBank/DDBJ databases">
        <title>A genome reference for cultivated species of the human gut microbiota.</title>
        <authorList>
            <person name="Zou Y."/>
            <person name="Xue W."/>
            <person name="Luo G."/>
        </authorList>
    </citation>
    <scope>NUCLEOTIDE SEQUENCE [LARGE SCALE GENOMIC DNA]</scope>
    <source>
        <strain evidence="9 10">AF39-14AC</strain>
        <strain evidence="8 11">AM44-1AT</strain>
    </source>
</reference>
<dbReference type="InterPro" id="IPR023867">
    <property type="entry name" value="Sulphatase_maturase_rSAM"/>
</dbReference>
<dbReference type="EMBL" id="QROF01000008">
    <property type="protein sequence ID" value="RHL03738.1"/>
    <property type="molecule type" value="Genomic_DNA"/>
</dbReference>
<protein>
    <submittedName>
        <fullName evidence="8">Radical SAM protein</fullName>
    </submittedName>
</protein>
<accession>A0A413QR19</accession>
<keyword evidence="5" id="KW-0408">Iron</keyword>
<dbReference type="SFLD" id="SFLDG01067">
    <property type="entry name" value="SPASM/twitch_domain_containing"/>
    <property type="match status" value="1"/>
</dbReference>
<keyword evidence="4" id="KW-0479">Metal-binding</keyword>
<dbReference type="SFLD" id="SFLDG01386">
    <property type="entry name" value="main_SPASM_domain-containing"/>
    <property type="match status" value="1"/>
</dbReference>
<sequence>MRKSIETGRYSLSEHLVIIENNSKTWAYNSLFGGLRELSDKEIDVLIKLRENNYCYMKSDKETLAKLLADKFVYDSEYDEYLNLQLIKEKYKISILNGDSITKLLLNVTSDCNLRCQYCYLNNVEEICGHIEKKNMTWSTAKKAIDAFYNIIQKGDNKKVHVRFHGGEPLIQYKLIRQCIEYINNKSENVEVRYHMNTNGVLMNQEMAEFFANQNMNIEVSIDAQKEIHDNLRPFASGKGSFDEGTNAIRLLLENKMPEENLNIATTLTENNVAHLKEIVDLCLSLGLKNLEINTLLFRSKFDVIDIEKRVNALIDVRSYGLRKGVRVTGKWFKLIERLKDTVLNYCGRFGQQISVDSDEGVYVCTGYLHKYTQLDTIDDLFKDEEYFAVAMRGIGNIEGCKDCMIEGACAGGCTAAVIAENGTFDVPEYKECEFRKLMAKKLIENMDRIICEEINFEEIDKTYVPIVNN</sequence>
<dbReference type="InterPro" id="IPR058240">
    <property type="entry name" value="rSAM_sf"/>
</dbReference>
<evidence type="ECO:0000313" key="8">
    <source>
        <dbReference type="EMBL" id="RHA09387.1"/>
    </source>
</evidence>
<organism evidence="8 11">
    <name type="scientific">Agathobacter rectalis</name>
    <dbReference type="NCBI Taxonomy" id="39491"/>
    <lineage>
        <taxon>Bacteria</taxon>
        <taxon>Bacillati</taxon>
        <taxon>Bacillota</taxon>
        <taxon>Clostridia</taxon>
        <taxon>Lachnospirales</taxon>
        <taxon>Lachnospiraceae</taxon>
        <taxon>Agathobacter</taxon>
    </lineage>
</organism>
<dbReference type="CDD" id="cd01335">
    <property type="entry name" value="Radical_SAM"/>
    <property type="match status" value="1"/>
</dbReference>
<evidence type="ECO:0000256" key="2">
    <source>
        <dbReference type="ARBA" id="ARBA00022485"/>
    </source>
</evidence>
<evidence type="ECO:0000313" key="11">
    <source>
        <dbReference type="Proteomes" id="UP000286341"/>
    </source>
</evidence>
<dbReference type="AlphaFoldDB" id="A0A413QR19"/>
<gene>
    <name evidence="9" type="ORF">DW038_10270</name>
    <name evidence="8" type="ORF">DW948_14220</name>
</gene>
<keyword evidence="2" id="KW-0004">4Fe-4S</keyword>
<comment type="cofactor">
    <cofactor evidence="1">
        <name>[4Fe-4S] cluster</name>
        <dbReference type="ChEBI" id="CHEBI:49883"/>
    </cofactor>
</comment>
<keyword evidence="6" id="KW-0411">Iron-sulfur</keyword>
<dbReference type="SFLD" id="SFLDG01384">
    <property type="entry name" value="thioether_bond_formation_requi"/>
    <property type="match status" value="1"/>
</dbReference>
<evidence type="ECO:0000256" key="1">
    <source>
        <dbReference type="ARBA" id="ARBA00001966"/>
    </source>
</evidence>
<dbReference type="PROSITE" id="PS51918">
    <property type="entry name" value="RADICAL_SAM"/>
    <property type="match status" value="1"/>
</dbReference>
<comment type="caution">
    <text evidence="8">The sequence shown here is derived from an EMBL/GenBank/DDBJ whole genome shotgun (WGS) entry which is preliminary data.</text>
</comment>
<evidence type="ECO:0000256" key="4">
    <source>
        <dbReference type="ARBA" id="ARBA00022723"/>
    </source>
</evidence>
<dbReference type="PROSITE" id="PS01305">
    <property type="entry name" value="MOAA_NIFB_PQQE"/>
    <property type="match status" value="1"/>
</dbReference>
<keyword evidence="3" id="KW-0949">S-adenosyl-L-methionine</keyword>
<dbReference type="InterPro" id="IPR000385">
    <property type="entry name" value="MoaA_NifB_PqqE_Fe-S-bd_CS"/>
</dbReference>
<evidence type="ECO:0000259" key="7">
    <source>
        <dbReference type="PROSITE" id="PS51918"/>
    </source>
</evidence>
<dbReference type="InterPro" id="IPR013785">
    <property type="entry name" value="Aldolase_TIM"/>
</dbReference>
<evidence type="ECO:0000256" key="5">
    <source>
        <dbReference type="ARBA" id="ARBA00023004"/>
    </source>
</evidence>
<dbReference type="NCBIfam" id="TIGR04085">
    <property type="entry name" value="rSAM_more_4Fe4S"/>
    <property type="match status" value="1"/>
</dbReference>
<dbReference type="InterPro" id="IPR023885">
    <property type="entry name" value="4Fe4S-binding_SPASM_dom"/>
</dbReference>
<name>A0A413QR19_9FIRM</name>
<dbReference type="Proteomes" id="UP000286181">
    <property type="component" value="Unassembled WGS sequence"/>
</dbReference>
<feature type="domain" description="Radical SAM core" evidence="7">
    <location>
        <begin position="98"/>
        <end position="327"/>
    </location>
</feature>
<evidence type="ECO:0000256" key="3">
    <source>
        <dbReference type="ARBA" id="ARBA00022691"/>
    </source>
</evidence>
<dbReference type="Pfam" id="PF04055">
    <property type="entry name" value="Radical_SAM"/>
    <property type="match status" value="1"/>
</dbReference>
<dbReference type="Proteomes" id="UP000286341">
    <property type="component" value="Unassembled WGS sequence"/>
</dbReference>
<dbReference type="PANTHER" id="PTHR43273">
    <property type="entry name" value="ANAEROBIC SULFATASE-MATURATING ENZYME HOMOLOG ASLB-RELATED"/>
    <property type="match status" value="1"/>
</dbReference>
<dbReference type="PANTHER" id="PTHR43273:SF8">
    <property type="entry name" value="RADICAL SAM DOMAIN PROTEIN"/>
    <property type="match status" value="1"/>
</dbReference>
<dbReference type="Gene3D" id="3.20.20.70">
    <property type="entry name" value="Aldolase class I"/>
    <property type="match status" value="1"/>
</dbReference>
<dbReference type="EMBL" id="QSFB01000031">
    <property type="protein sequence ID" value="RHA09387.1"/>
    <property type="molecule type" value="Genomic_DNA"/>
</dbReference>
<evidence type="ECO:0000313" key="9">
    <source>
        <dbReference type="EMBL" id="RHL03738.1"/>
    </source>
</evidence>
<evidence type="ECO:0000256" key="6">
    <source>
        <dbReference type="ARBA" id="ARBA00023014"/>
    </source>
</evidence>
<dbReference type="InterPro" id="IPR007197">
    <property type="entry name" value="rSAM"/>
</dbReference>
<dbReference type="GO" id="GO:0051539">
    <property type="term" value="F:4 iron, 4 sulfur cluster binding"/>
    <property type="evidence" value="ECO:0007669"/>
    <property type="project" value="UniProtKB-KW"/>
</dbReference>
<dbReference type="SFLD" id="SFLDS00029">
    <property type="entry name" value="Radical_SAM"/>
    <property type="match status" value="1"/>
</dbReference>
<dbReference type="SUPFAM" id="SSF102114">
    <property type="entry name" value="Radical SAM enzymes"/>
    <property type="match status" value="1"/>
</dbReference>
<dbReference type="GO" id="GO:0016491">
    <property type="term" value="F:oxidoreductase activity"/>
    <property type="evidence" value="ECO:0007669"/>
    <property type="project" value="InterPro"/>
</dbReference>
<proteinExistence type="predicted"/>
<dbReference type="RefSeq" id="WP_118343002.1">
    <property type="nucleotide sequence ID" value="NZ_QROF01000008.1"/>
</dbReference>
<dbReference type="GO" id="GO:0046872">
    <property type="term" value="F:metal ion binding"/>
    <property type="evidence" value="ECO:0007669"/>
    <property type="project" value="UniProtKB-KW"/>
</dbReference>